<keyword evidence="2" id="KW-0808">Transferase</keyword>
<dbReference type="NCBIfam" id="NF005743">
    <property type="entry name" value="PRK07567.1"/>
    <property type="match status" value="1"/>
</dbReference>
<dbReference type="InterPro" id="IPR044992">
    <property type="entry name" value="ChyE-like"/>
</dbReference>
<protein>
    <submittedName>
        <fullName evidence="2">Glutamine amidotransferase class-I</fullName>
    </submittedName>
</protein>
<keyword evidence="3" id="KW-1185">Reference proteome</keyword>
<dbReference type="RefSeq" id="WP_086993791.1">
    <property type="nucleotide sequence ID" value="NZ_FUHW01000002.1"/>
</dbReference>
<dbReference type="AlphaFoldDB" id="A0A1R4ERH5"/>
<dbReference type="GO" id="GO:0016740">
    <property type="term" value="F:transferase activity"/>
    <property type="evidence" value="ECO:0007669"/>
    <property type="project" value="UniProtKB-KW"/>
</dbReference>
<evidence type="ECO:0000313" key="3">
    <source>
        <dbReference type="Proteomes" id="UP000195913"/>
    </source>
</evidence>
<accession>A0A1R4ERH5</accession>
<gene>
    <name evidence="2" type="ORF">FM101_00345</name>
</gene>
<dbReference type="EMBL" id="FUHW01000002">
    <property type="protein sequence ID" value="SJM46179.1"/>
    <property type="molecule type" value="Genomic_DNA"/>
</dbReference>
<dbReference type="Proteomes" id="UP000195913">
    <property type="component" value="Unassembled WGS sequence"/>
</dbReference>
<organism evidence="2 3">
    <name type="scientific">Arthrobacter rhombi</name>
    <dbReference type="NCBI Taxonomy" id="71253"/>
    <lineage>
        <taxon>Bacteria</taxon>
        <taxon>Bacillati</taxon>
        <taxon>Actinomycetota</taxon>
        <taxon>Actinomycetes</taxon>
        <taxon>Micrococcales</taxon>
        <taxon>Micrococcaceae</taxon>
        <taxon>Arthrobacter</taxon>
    </lineage>
</organism>
<dbReference type="InterPro" id="IPR029062">
    <property type="entry name" value="Class_I_gatase-like"/>
</dbReference>
<feature type="domain" description="Glutamine amidotransferase" evidence="1">
    <location>
        <begin position="55"/>
        <end position="199"/>
    </location>
</feature>
<proteinExistence type="predicted"/>
<reference evidence="2 3" key="1">
    <citation type="submission" date="2017-02" db="EMBL/GenBank/DDBJ databases">
        <authorList>
            <person name="Peterson S.W."/>
        </authorList>
    </citation>
    <scope>NUCLEOTIDE SEQUENCE [LARGE SCALE GENOMIC DNA]</scope>
    <source>
        <strain evidence="2 3">B Ar 00.02</strain>
    </source>
</reference>
<sequence>MSPVSGARPFLLLSTREDPVAAQDEVRGFLAASGLPASMLAVMALGASPLPEPLELEAYSGIMLGGGPFNSSDDPARKSKSQLRVESEISALLDQLIEHDFPFLGACYGIGTLGTHQGGTVDRTHSEPVGLSHIELTEAGARDPLTAGLPPAFEAFVGHKEAVSTLPRHAVLLATSGPCPVQMFRIGTNLYATQFHPELDGDGLATRIAIYRDAGYFPPEEAGPLTELAYAADVTWPGLILRNFVQRYQR</sequence>
<dbReference type="SUPFAM" id="SSF52317">
    <property type="entry name" value="Class I glutamine amidotransferase-like"/>
    <property type="match status" value="1"/>
</dbReference>
<keyword evidence="2" id="KW-0315">Glutamine amidotransferase</keyword>
<evidence type="ECO:0000313" key="2">
    <source>
        <dbReference type="EMBL" id="SJM46179.1"/>
    </source>
</evidence>
<dbReference type="PANTHER" id="PTHR42695">
    <property type="entry name" value="GLUTAMINE AMIDOTRANSFERASE YLR126C-RELATED"/>
    <property type="match status" value="1"/>
</dbReference>
<name>A0A1R4ERH5_9MICC</name>
<evidence type="ECO:0000259" key="1">
    <source>
        <dbReference type="Pfam" id="PF00117"/>
    </source>
</evidence>
<dbReference type="PROSITE" id="PS51273">
    <property type="entry name" value="GATASE_TYPE_1"/>
    <property type="match status" value="1"/>
</dbReference>
<dbReference type="PANTHER" id="PTHR42695:SF5">
    <property type="entry name" value="GLUTAMINE AMIDOTRANSFERASE YLR126C-RELATED"/>
    <property type="match status" value="1"/>
</dbReference>
<dbReference type="GO" id="GO:0005829">
    <property type="term" value="C:cytosol"/>
    <property type="evidence" value="ECO:0007669"/>
    <property type="project" value="TreeGrafter"/>
</dbReference>
<dbReference type="CDD" id="cd01741">
    <property type="entry name" value="GATase1_1"/>
    <property type="match status" value="1"/>
</dbReference>
<dbReference type="InterPro" id="IPR017926">
    <property type="entry name" value="GATASE"/>
</dbReference>
<dbReference type="Gene3D" id="3.40.50.880">
    <property type="match status" value="1"/>
</dbReference>
<dbReference type="Pfam" id="PF00117">
    <property type="entry name" value="GATase"/>
    <property type="match status" value="1"/>
</dbReference>